<feature type="signal peptide" evidence="1">
    <location>
        <begin position="1"/>
        <end position="19"/>
    </location>
</feature>
<reference evidence="3" key="1">
    <citation type="submission" date="2025-08" db="UniProtKB">
        <authorList>
            <consortium name="RefSeq"/>
        </authorList>
    </citation>
    <scope>IDENTIFICATION</scope>
    <source>
        <tissue evidence="3">Sperm</tissue>
    </source>
</reference>
<name>A0AAJ7XJ99_PETMA</name>
<keyword evidence="1" id="KW-0732">Signal</keyword>
<proteinExistence type="predicted"/>
<feature type="chain" id="PRO_5042465969" evidence="1">
    <location>
        <begin position="20"/>
        <end position="143"/>
    </location>
</feature>
<accession>A0AAJ7XJ99</accession>
<organism evidence="2 3">
    <name type="scientific">Petromyzon marinus</name>
    <name type="common">Sea lamprey</name>
    <dbReference type="NCBI Taxonomy" id="7757"/>
    <lineage>
        <taxon>Eukaryota</taxon>
        <taxon>Metazoa</taxon>
        <taxon>Chordata</taxon>
        <taxon>Craniata</taxon>
        <taxon>Vertebrata</taxon>
        <taxon>Cyclostomata</taxon>
        <taxon>Hyperoartia</taxon>
        <taxon>Petromyzontiformes</taxon>
        <taxon>Petromyzontidae</taxon>
        <taxon>Petromyzon</taxon>
    </lineage>
</organism>
<evidence type="ECO:0000256" key="1">
    <source>
        <dbReference type="SAM" id="SignalP"/>
    </source>
</evidence>
<evidence type="ECO:0000313" key="2">
    <source>
        <dbReference type="Proteomes" id="UP001318040"/>
    </source>
</evidence>
<keyword evidence="2" id="KW-1185">Reference proteome</keyword>
<dbReference type="GO" id="GO:0005198">
    <property type="term" value="F:structural molecule activity"/>
    <property type="evidence" value="ECO:0007669"/>
    <property type="project" value="InterPro"/>
</dbReference>
<gene>
    <name evidence="3" type="primary">LOC116957351</name>
</gene>
<dbReference type="Proteomes" id="UP001318040">
    <property type="component" value="Chromosome 72"/>
</dbReference>
<dbReference type="RefSeq" id="XP_032835343.1">
    <property type="nucleotide sequence ID" value="XM_032979452.1"/>
</dbReference>
<dbReference type="AlphaFoldDB" id="A0AAJ7XJ99"/>
<evidence type="ECO:0000313" key="3">
    <source>
        <dbReference type="RefSeq" id="XP_032835343.1"/>
    </source>
</evidence>
<dbReference type="InterPro" id="IPR009437">
    <property type="entry name" value="Lamprin"/>
</dbReference>
<sequence>MAAAIQALLVLALLHLATATPVIGKQTVSTLSTGYLGHPVGGLGYGGLGYGGLGYGGLGVAGLGVAGLGYGGLGYPGAALGGVYTHHAAGLVHPYGGLGYHAAPYHHALGGLGYPLGIGAGVVAPHVVKGKVAAPLAPVVAAI</sequence>
<dbReference type="Pfam" id="PF06403">
    <property type="entry name" value="Lamprin"/>
    <property type="match status" value="1"/>
</dbReference>
<dbReference type="GO" id="GO:0031012">
    <property type="term" value="C:extracellular matrix"/>
    <property type="evidence" value="ECO:0007669"/>
    <property type="project" value="InterPro"/>
</dbReference>
<protein>
    <submittedName>
        <fullName evidence="3">Lamprin 0.9-like isoform X2</fullName>
    </submittedName>
</protein>